<dbReference type="InterPro" id="IPR005474">
    <property type="entry name" value="Transketolase_N"/>
</dbReference>
<dbReference type="PANTHER" id="PTHR47514:SF2">
    <property type="entry name" value="TRANSKETOLASE"/>
    <property type="match status" value="1"/>
</dbReference>
<name>A0A174JJ52_9FIRM</name>
<evidence type="ECO:0000259" key="1">
    <source>
        <dbReference type="Pfam" id="PF00456"/>
    </source>
</evidence>
<dbReference type="EC" id="2.2.1.1" evidence="2"/>
<evidence type="ECO:0000313" key="2">
    <source>
        <dbReference type="EMBL" id="CUO97180.1"/>
    </source>
</evidence>
<dbReference type="Proteomes" id="UP000095512">
    <property type="component" value="Unassembled WGS sequence"/>
</dbReference>
<keyword evidence="2" id="KW-0808">Transferase</keyword>
<gene>
    <name evidence="2" type="primary">tkt_2</name>
    <name evidence="2" type="ORF">ERS852480_02341</name>
</gene>
<reference evidence="2 3" key="1">
    <citation type="submission" date="2015-09" db="EMBL/GenBank/DDBJ databases">
        <authorList>
            <consortium name="Pathogen Informatics"/>
        </authorList>
    </citation>
    <scope>NUCLEOTIDE SEQUENCE [LARGE SCALE GENOMIC DNA]</scope>
    <source>
        <strain evidence="2 3">2789STDY5834865</strain>
    </source>
</reference>
<organism evidence="2 3">
    <name type="scientific">Enterocloster clostridioformis</name>
    <dbReference type="NCBI Taxonomy" id="1531"/>
    <lineage>
        <taxon>Bacteria</taxon>
        <taxon>Bacillati</taxon>
        <taxon>Bacillota</taxon>
        <taxon>Clostridia</taxon>
        <taxon>Lachnospirales</taxon>
        <taxon>Lachnospiraceae</taxon>
        <taxon>Enterocloster</taxon>
    </lineage>
</organism>
<dbReference type="AlphaFoldDB" id="A0A174JJ52"/>
<dbReference type="GO" id="GO:0004802">
    <property type="term" value="F:transketolase activity"/>
    <property type="evidence" value="ECO:0007669"/>
    <property type="project" value="UniProtKB-EC"/>
</dbReference>
<accession>A0A174JJ52</accession>
<feature type="domain" description="Transketolase N-terminal" evidence="1">
    <location>
        <begin position="5"/>
        <end position="255"/>
    </location>
</feature>
<evidence type="ECO:0000313" key="3">
    <source>
        <dbReference type="Proteomes" id="UP000095512"/>
    </source>
</evidence>
<dbReference type="Pfam" id="PF00456">
    <property type="entry name" value="Transketolase_N"/>
    <property type="match status" value="1"/>
</dbReference>
<dbReference type="InterPro" id="IPR029061">
    <property type="entry name" value="THDP-binding"/>
</dbReference>
<proteinExistence type="predicted"/>
<protein>
    <submittedName>
        <fullName evidence="2">Transketolase</fullName>
        <ecNumber evidence="2">2.2.1.1</ecNumber>
    </submittedName>
</protein>
<sequence length="260" mass="29200">MRNDIKILRKLILDIAHYGQDANLQSIFSSVEILWTLYYEAMNYSLNNMNDTNRDVFILSKGQSTMGVLAILAQKGFFEKAEFKKACQYDSFISMQADRTKVPGFEASAGSLGHGFPIAAGVAYGKKVQHQKGHVYVLAGDGEMNEGTMWEAALFCGSEGLDNLTLIVDDNHSIDVMLDVRSLQEKMKAFGFEVLTVDGHDITDIRKALLYRHDNKPVAVIAQTKRGYGSVTIMTDNTWFHRAPTEEELIKLKKEVDDFE</sequence>
<dbReference type="Gene3D" id="3.40.50.970">
    <property type="match status" value="1"/>
</dbReference>
<dbReference type="EMBL" id="CZAB01000018">
    <property type="protein sequence ID" value="CUO97180.1"/>
    <property type="molecule type" value="Genomic_DNA"/>
</dbReference>
<dbReference type="SUPFAM" id="SSF52518">
    <property type="entry name" value="Thiamin diphosphate-binding fold (THDP-binding)"/>
    <property type="match status" value="1"/>
</dbReference>
<dbReference type="PANTHER" id="PTHR47514">
    <property type="entry name" value="TRANSKETOLASE N-TERMINAL SECTION-RELATED"/>
    <property type="match status" value="1"/>
</dbReference>